<dbReference type="InterPro" id="IPR006059">
    <property type="entry name" value="SBP"/>
</dbReference>
<dbReference type="AlphaFoldDB" id="A0A917XGE0"/>
<evidence type="ECO:0000256" key="2">
    <source>
        <dbReference type="ARBA" id="ARBA00008520"/>
    </source>
</evidence>
<evidence type="ECO:0000313" key="6">
    <source>
        <dbReference type="Proteomes" id="UP000653411"/>
    </source>
</evidence>
<dbReference type="RefSeq" id="WP_189265448.1">
    <property type="nucleotide sequence ID" value="NZ_BMML01000013.1"/>
</dbReference>
<keyword evidence="4" id="KW-0732">Signal</keyword>
<dbReference type="EMBL" id="BMML01000013">
    <property type="protein sequence ID" value="GGN22550.1"/>
    <property type="molecule type" value="Genomic_DNA"/>
</dbReference>
<dbReference type="SUPFAM" id="SSF53850">
    <property type="entry name" value="Periplasmic binding protein-like II"/>
    <property type="match status" value="1"/>
</dbReference>
<dbReference type="PANTHER" id="PTHR43649:SF31">
    <property type="entry name" value="SN-GLYCEROL-3-PHOSPHATE-BINDING PERIPLASMIC PROTEIN UGPB"/>
    <property type="match status" value="1"/>
</dbReference>
<evidence type="ECO:0000313" key="5">
    <source>
        <dbReference type="EMBL" id="GGN22550.1"/>
    </source>
</evidence>
<gene>
    <name evidence="5" type="ORF">GCM10011578_054350</name>
</gene>
<dbReference type="Proteomes" id="UP000653411">
    <property type="component" value="Unassembled WGS sequence"/>
</dbReference>
<dbReference type="InterPro" id="IPR006311">
    <property type="entry name" value="TAT_signal"/>
</dbReference>
<dbReference type="Gene3D" id="3.40.190.10">
    <property type="entry name" value="Periplasmic binding protein-like II"/>
    <property type="match status" value="1"/>
</dbReference>
<comment type="caution">
    <text evidence="5">The sequence shown here is derived from an EMBL/GenBank/DDBJ whole genome shotgun (WGS) entry which is preliminary data.</text>
</comment>
<proteinExistence type="inferred from homology"/>
<evidence type="ECO:0000256" key="1">
    <source>
        <dbReference type="ARBA" id="ARBA00004196"/>
    </source>
</evidence>
<dbReference type="PROSITE" id="PS51318">
    <property type="entry name" value="TAT"/>
    <property type="match status" value="1"/>
</dbReference>
<name>A0A917XGE0_9ACTN</name>
<accession>A0A917XGE0</accession>
<dbReference type="InterPro" id="IPR050490">
    <property type="entry name" value="Bact_solute-bd_prot1"/>
</dbReference>
<dbReference type="GO" id="GO:0030313">
    <property type="term" value="C:cell envelope"/>
    <property type="evidence" value="ECO:0007669"/>
    <property type="project" value="UniProtKB-SubCell"/>
</dbReference>
<evidence type="ECO:0000256" key="3">
    <source>
        <dbReference type="ARBA" id="ARBA00022448"/>
    </source>
</evidence>
<organism evidence="5 6">
    <name type="scientific">Streptomyces fuscichromogenes</name>
    <dbReference type="NCBI Taxonomy" id="1324013"/>
    <lineage>
        <taxon>Bacteria</taxon>
        <taxon>Bacillati</taxon>
        <taxon>Actinomycetota</taxon>
        <taxon>Actinomycetes</taxon>
        <taxon>Kitasatosporales</taxon>
        <taxon>Streptomycetaceae</taxon>
        <taxon>Streptomyces</taxon>
    </lineage>
</organism>
<reference evidence="5" key="2">
    <citation type="submission" date="2020-09" db="EMBL/GenBank/DDBJ databases">
        <authorList>
            <person name="Sun Q."/>
            <person name="Zhou Y."/>
        </authorList>
    </citation>
    <scope>NUCLEOTIDE SEQUENCE</scope>
    <source>
        <strain evidence="5">CGMCC 4.7110</strain>
    </source>
</reference>
<keyword evidence="3" id="KW-0813">Transport</keyword>
<sequence length="449" mass="46807">MPHSALSRRSVLTSAGFIAGAAALSACGNSGTTASKTPVKAKTGTLTIMSVQGEITPAEVAAFEKAHPGVKIKQINTDPTRLNAMLAAGNPPDVVRDAGTDVTPYIASRGIALNLDEYFAQSTVLKESDILPINNVWKWNGTAQGKGSRYGIAKDWSQDSMWWYNSDMWSAAGLKAPDPSQPITYDELADAAKKLTKTSGGKTSVYGLFTTTASMNRIGAMAATAGGRILSEDLGTADFTSPEAIAALTWLVDVAKAKTGYSLINPSPDWDGPEYVAGKQATSGQGYWFGGFLGSTAKAYQSKTVFAAAPMLGKKRVSPSFGAVGYWIPAKASNPGAAFQFIEWYCGGAGAHDRIAAGNGLPSLKSMLSLLPQTTAFDKAAFKVQSDELAYVDVLGNATPYAQTTALDTTIAKAFTAAVGSGTSVAKLADQLTKDVNAVLANGKKLAGK</sequence>
<comment type="subcellular location">
    <subcellularLocation>
        <location evidence="1">Cell envelope</location>
    </subcellularLocation>
</comment>
<comment type="similarity">
    <text evidence="2">Belongs to the bacterial solute-binding protein 1 family.</text>
</comment>
<reference evidence="5" key="1">
    <citation type="journal article" date="2014" name="Int. J. Syst. Evol. Microbiol.">
        <title>Complete genome sequence of Corynebacterium casei LMG S-19264T (=DSM 44701T), isolated from a smear-ripened cheese.</title>
        <authorList>
            <consortium name="US DOE Joint Genome Institute (JGI-PGF)"/>
            <person name="Walter F."/>
            <person name="Albersmeier A."/>
            <person name="Kalinowski J."/>
            <person name="Ruckert C."/>
        </authorList>
    </citation>
    <scope>NUCLEOTIDE SEQUENCE</scope>
    <source>
        <strain evidence="5">CGMCC 4.7110</strain>
    </source>
</reference>
<evidence type="ECO:0000256" key="4">
    <source>
        <dbReference type="ARBA" id="ARBA00022729"/>
    </source>
</evidence>
<keyword evidence="6" id="KW-1185">Reference proteome</keyword>
<dbReference type="PANTHER" id="PTHR43649">
    <property type="entry name" value="ARABINOSE-BINDING PROTEIN-RELATED"/>
    <property type="match status" value="1"/>
</dbReference>
<dbReference type="Pfam" id="PF01547">
    <property type="entry name" value="SBP_bac_1"/>
    <property type="match status" value="1"/>
</dbReference>
<protein>
    <submittedName>
        <fullName evidence="5">Uncharacterized protein</fullName>
    </submittedName>
</protein>